<evidence type="ECO:0000313" key="2">
    <source>
        <dbReference type="EMBL" id="MCA9383485.1"/>
    </source>
</evidence>
<evidence type="ECO:0000313" key="3">
    <source>
        <dbReference type="Proteomes" id="UP000783287"/>
    </source>
</evidence>
<dbReference type="Pfam" id="PF00293">
    <property type="entry name" value="NUDIX"/>
    <property type="match status" value="1"/>
</dbReference>
<name>A0A955L5L6_9BACT</name>
<feature type="domain" description="Nudix hydrolase" evidence="1">
    <location>
        <begin position="80"/>
        <end position="212"/>
    </location>
</feature>
<dbReference type="InterPro" id="IPR015797">
    <property type="entry name" value="NUDIX_hydrolase-like_dom_sf"/>
</dbReference>
<dbReference type="InterPro" id="IPR000086">
    <property type="entry name" value="NUDIX_hydrolase_dom"/>
</dbReference>
<dbReference type="Gene3D" id="1.10.10.10">
    <property type="entry name" value="Winged helix-like DNA-binding domain superfamily/Winged helix DNA-binding domain"/>
    <property type="match status" value="1"/>
</dbReference>
<reference evidence="2" key="1">
    <citation type="submission" date="2020-04" db="EMBL/GenBank/DDBJ databases">
        <authorList>
            <person name="Zhang T."/>
        </authorList>
    </citation>
    <scope>NUCLEOTIDE SEQUENCE</scope>
    <source>
        <strain evidence="2">HKST-UBA14</strain>
    </source>
</reference>
<sequence>MVDSIIRKNILVNLLKADHLRYSEIRPDGVADDLYNYHLKILINKGYIEKVDKKYRLSNLGQIFISETYPVNPQGRVADRFKQGALCLVINEIDKQIYVLNQKRLRQPFYGKVGIIGGGVRRGEKIVDAAKRKLKEETELEGEFEHLGTLRHTSLKGDEVFQDRIFHICITYNPEGELLQESDFGLNSWETLEQTIENEKAFIPNISQIVQILEKIKNHQDDLSFRFKEEVFSF</sequence>
<comment type="caution">
    <text evidence="2">The sequence shown here is derived from an EMBL/GenBank/DDBJ whole genome shotgun (WGS) entry which is preliminary data.</text>
</comment>
<dbReference type="EMBL" id="JAGQLK010000077">
    <property type="protein sequence ID" value="MCA9383485.1"/>
    <property type="molecule type" value="Genomic_DNA"/>
</dbReference>
<dbReference type="PROSITE" id="PS51462">
    <property type="entry name" value="NUDIX"/>
    <property type="match status" value="1"/>
</dbReference>
<dbReference type="InterPro" id="IPR036388">
    <property type="entry name" value="WH-like_DNA-bd_sf"/>
</dbReference>
<dbReference type="Gene3D" id="3.90.79.10">
    <property type="entry name" value="Nucleoside Triphosphate Pyrophosphohydrolase"/>
    <property type="match status" value="1"/>
</dbReference>
<proteinExistence type="predicted"/>
<organism evidence="2 3">
    <name type="scientific">Candidatus Dojkabacteria bacterium</name>
    <dbReference type="NCBI Taxonomy" id="2099670"/>
    <lineage>
        <taxon>Bacteria</taxon>
        <taxon>Candidatus Dojkabacteria</taxon>
    </lineage>
</organism>
<gene>
    <name evidence="2" type="ORF">KC909_03905</name>
</gene>
<dbReference type="AlphaFoldDB" id="A0A955L5L6"/>
<dbReference type="SUPFAM" id="SSF55811">
    <property type="entry name" value="Nudix"/>
    <property type="match status" value="1"/>
</dbReference>
<reference evidence="2" key="2">
    <citation type="journal article" date="2021" name="Microbiome">
        <title>Successional dynamics and alternative stable states in a saline activated sludge microbial community over 9 years.</title>
        <authorList>
            <person name="Wang Y."/>
            <person name="Ye J."/>
            <person name="Ju F."/>
            <person name="Liu L."/>
            <person name="Boyd J.A."/>
            <person name="Deng Y."/>
            <person name="Parks D.H."/>
            <person name="Jiang X."/>
            <person name="Yin X."/>
            <person name="Woodcroft B.J."/>
            <person name="Tyson G.W."/>
            <person name="Hugenholtz P."/>
            <person name="Polz M.F."/>
            <person name="Zhang T."/>
        </authorList>
    </citation>
    <scope>NUCLEOTIDE SEQUENCE</scope>
    <source>
        <strain evidence="2">HKST-UBA14</strain>
    </source>
</reference>
<accession>A0A955L5L6</accession>
<evidence type="ECO:0000259" key="1">
    <source>
        <dbReference type="PROSITE" id="PS51462"/>
    </source>
</evidence>
<dbReference type="Proteomes" id="UP000783287">
    <property type="component" value="Unassembled WGS sequence"/>
</dbReference>
<protein>
    <submittedName>
        <fullName evidence="2">NUDIX domain-containing protein</fullName>
    </submittedName>
</protein>